<dbReference type="RefSeq" id="WP_021687234.1">
    <property type="nucleotide sequence ID" value="NZ_KI260564.1"/>
</dbReference>
<dbReference type="EMBL" id="AWVH01000026">
    <property type="protein sequence ID" value="ERJ93347.1"/>
    <property type="molecule type" value="Genomic_DNA"/>
</dbReference>
<dbReference type="Proteomes" id="UP000016649">
    <property type="component" value="Unassembled WGS sequence"/>
</dbReference>
<keyword evidence="3" id="KW-1185">Reference proteome</keyword>
<feature type="signal peptide" evidence="1">
    <location>
        <begin position="1"/>
        <end position="29"/>
    </location>
</feature>
<name>A0ABN0NZ68_TRELE</name>
<reference evidence="2 3" key="1">
    <citation type="submission" date="2013-08" db="EMBL/GenBank/DDBJ databases">
        <authorList>
            <person name="Weinstock G."/>
            <person name="Sodergren E."/>
            <person name="Wylie T."/>
            <person name="Fulton L."/>
            <person name="Fulton R."/>
            <person name="Fronick C."/>
            <person name="O'Laughlin M."/>
            <person name="Godfrey J."/>
            <person name="Miner T."/>
            <person name="Herter B."/>
            <person name="Appelbaum E."/>
            <person name="Cordes M."/>
            <person name="Lek S."/>
            <person name="Wollam A."/>
            <person name="Pepin K.H."/>
            <person name="Palsikar V.B."/>
            <person name="Mitreva M."/>
            <person name="Wilson R.K."/>
        </authorList>
    </citation>
    <scope>NUCLEOTIDE SEQUENCE [LARGE SCALE GENOMIC DNA]</scope>
    <source>
        <strain evidence="2 3">ATCC 700332</strain>
    </source>
</reference>
<organism evidence="2 3">
    <name type="scientific">Treponema lecithinolyticum ATCC 700332</name>
    <dbReference type="NCBI Taxonomy" id="1321815"/>
    <lineage>
        <taxon>Bacteria</taxon>
        <taxon>Pseudomonadati</taxon>
        <taxon>Spirochaetota</taxon>
        <taxon>Spirochaetia</taxon>
        <taxon>Spirochaetales</taxon>
        <taxon>Treponemataceae</taxon>
        <taxon>Treponema</taxon>
    </lineage>
</organism>
<evidence type="ECO:0000313" key="2">
    <source>
        <dbReference type="EMBL" id="ERJ93347.1"/>
    </source>
</evidence>
<evidence type="ECO:0008006" key="4">
    <source>
        <dbReference type="Google" id="ProtNLM"/>
    </source>
</evidence>
<comment type="caution">
    <text evidence="2">The sequence shown here is derived from an EMBL/GenBank/DDBJ whole genome shotgun (WGS) entry which is preliminary data.</text>
</comment>
<proteinExistence type="predicted"/>
<evidence type="ECO:0000256" key="1">
    <source>
        <dbReference type="SAM" id="SignalP"/>
    </source>
</evidence>
<sequence>MPQLKKIKTSTSCSFFYVCAALIVFTVTAANGALYAKEKTPFFMYGSVGSAAVVYGDKKTKQQTDAVKAEGTGQFILTAEAGAGFAFNPYIRFAAGALFSSDLCFTSQYRTNRIDYGVSGGFRVYPHLAGFNFGLDYVTGSRVDFIKLPPFSGEGAPGGTPENSAQEVQWGGNEKRLCFPWGNGFRISLAYDFSSLGNKHLPSLEAAWRMMPRGNYRYDHYLSLALRVNTFL</sequence>
<feature type="chain" id="PRO_5047002372" description="Outer membrane protein beta-barrel domain-containing protein" evidence="1">
    <location>
        <begin position="30"/>
        <end position="232"/>
    </location>
</feature>
<accession>A0ABN0NZ68</accession>
<protein>
    <recommendedName>
        <fullName evidence="4">Outer membrane protein beta-barrel domain-containing protein</fullName>
    </recommendedName>
</protein>
<gene>
    <name evidence="2" type="ORF">HMPREF9193_01022</name>
</gene>
<keyword evidence="1" id="KW-0732">Signal</keyword>
<evidence type="ECO:0000313" key="3">
    <source>
        <dbReference type="Proteomes" id="UP000016649"/>
    </source>
</evidence>